<keyword evidence="1" id="KW-1133">Transmembrane helix</keyword>
<keyword evidence="1" id="KW-0812">Transmembrane</keyword>
<evidence type="ECO:0000313" key="3">
    <source>
        <dbReference type="Proteomes" id="UP000654345"/>
    </source>
</evidence>
<proteinExistence type="predicted"/>
<dbReference type="RefSeq" id="WP_201371783.1">
    <property type="nucleotide sequence ID" value="NZ_BNJG01000001.1"/>
</dbReference>
<protein>
    <submittedName>
        <fullName evidence="2">Uncharacterized protein</fullName>
    </submittedName>
</protein>
<comment type="caution">
    <text evidence="2">The sequence shown here is derived from an EMBL/GenBank/DDBJ whole genome shotgun (WGS) entry which is preliminary data.</text>
</comment>
<keyword evidence="1" id="KW-0472">Membrane</keyword>
<evidence type="ECO:0000313" key="2">
    <source>
        <dbReference type="EMBL" id="GHO55160.1"/>
    </source>
</evidence>
<keyword evidence="3" id="KW-1185">Reference proteome</keyword>
<organism evidence="2 3">
    <name type="scientific">Ktedonobacter robiniae</name>
    <dbReference type="NCBI Taxonomy" id="2778365"/>
    <lineage>
        <taxon>Bacteria</taxon>
        <taxon>Bacillati</taxon>
        <taxon>Chloroflexota</taxon>
        <taxon>Ktedonobacteria</taxon>
        <taxon>Ktedonobacterales</taxon>
        <taxon>Ktedonobacteraceae</taxon>
        <taxon>Ktedonobacter</taxon>
    </lineage>
</organism>
<dbReference type="EMBL" id="BNJG01000001">
    <property type="protein sequence ID" value="GHO55160.1"/>
    <property type="molecule type" value="Genomic_DNA"/>
</dbReference>
<name>A0ABQ3URT8_9CHLR</name>
<dbReference type="Proteomes" id="UP000654345">
    <property type="component" value="Unassembled WGS sequence"/>
</dbReference>
<evidence type="ECO:0000256" key="1">
    <source>
        <dbReference type="SAM" id="Phobius"/>
    </source>
</evidence>
<feature type="transmembrane region" description="Helical" evidence="1">
    <location>
        <begin position="38"/>
        <end position="56"/>
    </location>
</feature>
<reference evidence="2 3" key="1">
    <citation type="journal article" date="2021" name="Int. J. Syst. Evol. Microbiol.">
        <title>Reticulibacter mediterranei gen. nov., sp. nov., within the new family Reticulibacteraceae fam. nov., and Ktedonospora formicarum gen. nov., sp. nov., Ktedonobacter robiniae sp. nov., Dictyobacter formicarum sp. nov. and Dictyobacter arantiisoli sp. nov., belonging to the class Ktedonobacteria.</title>
        <authorList>
            <person name="Yabe S."/>
            <person name="Zheng Y."/>
            <person name="Wang C.M."/>
            <person name="Sakai Y."/>
            <person name="Abe K."/>
            <person name="Yokota A."/>
            <person name="Donadio S."/>
            <person name="Cavaletti L."/>
            <person name="Monciardini P."/>
        </authorList>
    </citation>
    <scope>NUCLEOTIDE SEQUENCE [LARGE SCALE GENOMIC DNA]</scope>
    <source>
        <strain evidence="2 3">SOSP1-30</strain>
    </source>
</reference>
<accession>A0ABQ3URT8</accession>
<feature type="transmembrane region" description="Helical" evidence="1">
    <location>
        <begin position="12"/>
        <end position="32"/>
    </location>
</feature>
<sequence>MQEHHTNMILRLGWLILWSIGALLLFLLVARILPPLGYMQILAALGMIATGIILLLA</sequence>
<gene>
    <name evidence="2" type="ORF">KSB_36350</name>
</gene>